<accession>A0A0L0BQ90</accession>
<protein>
    <recommendedName>
        <fullName evidence="4">Nuclease HARBI1</fullName>
    </recommendedName>
</protein>
<keyword evidence="1" id="KW-1133">Transmembrane helix</keyword>
<dbReference type="Proteomes" id="UP000037069">
    <property type="component" value="Unassembled WGS sequence"/>
</dbReference>
<organism evidence="2 3">
    <name type="scientific">Lucilia cuprina</name>
    <name type="common">Green bottle fly</name>
    <name type="synonym">Australian sheep blowfly</name>
    <dbReference type="NCBI Taxonomy" id="7375"/>
    <lineage>
        <taxon>Eukaryota</taxon>
        <taxon>Metazoa</taxon>
        <taxon>Ecdysozoa</taxon>
        <taxon>Arthropoda</taxon>
        <taxon>Hexapoda</taxon>
        <taxon>Insecta</taxon>
        <taxon>Pterygota</taxon>
        <taxon>Neoptera</taxon>
        <taxon>Endopterygota</taxon>
        <taxon>Diptera</taxon>
        <taxon>Brachycera</taxon>
        <taxon>Muscomorpha</taxon>
        <taxon>Oestroidea</taxon>
        <taxon>Calliphoridae</taxon>
        <taxon>Luciliinae</taxon>
        <taxon>Lucilia</taxon>
    </lineage>
</organism>
<feature type="transmembrane region" description="Helical" evidence="1">
    <location>
        <begin position="115"/>
        <end position="137"/>
    </location>
</feature>
<keyword evidence="1" id="KW-0812">Transmembrane</keyword>
<evidence type="ECO:0000313" key="3">
    <source>
        <dbReference type="Proteomes" id="UP000037069"/>
    </source>
</evidence>
<name>A0A0L0BQ90_LUCCU</name>
<evidence type="ECO:0000313" key="2">
    <source>
        <dbReference type="EMBL" id="KNC22255.1"/>
    </source>
</evidence>
<keyword evidence="3" id="KW-1185">Reference proteome</keyword>
<proteinExistence type="predicted"/>
<gene>
    <name evidence="2" type="ORF">FF38_07333</name>
</gene>
<evidence type="ECO:0008006" key="4">
    <source>
        <dbReference type="Google" id="ProtNLM"/>
    </source>
</evidence>
<comment type="caution">
    <text evidence="2">The sequence shown here is derived from an EMBL/GenBank/DDBJ whole genome shotgun (WGS) entry which is preliminary data.</text>
</comment>
<dbReference type="AlphaFoldDB" id="A0A0L0BQ90"/>
<evidence type="ECO:0000256" key="1">
    <source>
        <dbReference type="SAM" id="Phobius"/>
    </source>
</evidence>
<reference evidence="2 3" key="1">
    <citation type="journal article" date="2015" name="Nat. Commun.">
        <title>Lucilia cuprina genome unlocks parasitic fly biology to underpin future interventions.</title>
        <authorList>
            <person name="Anstead C.A."/>
            <person name="Korhonen P.K."/>
            <person name="Young N.D."/>
            <person name="Hall R.S."/>
            <person name="Jex A.R."/>
            <person name="Murali S.C."/>
            <person name="Hughes D.S."/>
            <person name="Lee S.F."/>
            <person name="Perry T."/>
            <person name="Stroehlein A.J."/>
            <person name="Ansell B.R."/>
            <person name="Breugelmans B."/>
            <person name="Hofmann A."/>
            <person name="Qu J."/>
            <person name="Dugan S."/>
            <person name="Lee S.L."/>
            <person name="Chao H."/>
            <person name="Dinh H."/>
            <person name="Han Y."/>
            <person name="Doddapaneni H.V."/>
            <person name="Worley K.C."/>
            <person name="Muzny D.M."/>
            <person name="Ioannidis P."/>
            <person name="Waterhouse R.M."/>
            <person name="Zdobnov E.M."/>
            <person name="James P.J."/>
            <person name="Bagnall N.H."/>
            <person name="Kotze A.C."/>
            <person name="Gibbs R.A."/>
            <person name="Richards S."/>
            <person name="Batterham P."/>
            <person name="Gasser R.B."/>
        </authorList>
    </citation>
    <scope>NUCLEOTIDE SEQUENCE [LARGE SCALE GENOMIC DNA]</scope>
    <source>
        <strain evidence="2 3">LS</strain>
        <tissue evidence="2">Full body</tissue>
    </source>
</reference>
<keyword evidence="1" id="KW-0472">Membrane</keyword>
<dbReference type="EMBL" id="JRES01001522">
    <property type="protein sequence ID" value="KNC22255.1"/>
    <property type="molecule type" value="Genomic_DNA"/>
</dbReference>
<sequence length="163" mass="18826">MCTIEDIENDFIEDLCEGRKPKLYKERFCPFGLDDDEFFSRYRLDKIATHFLISLLDGSGPKNNRGLPISKELQVLTALRFLGRNAHQSDIGKHSGRDLSFEISRSKPPDAIDSLMAFQAFFLLVIIEVSLPLFSIMDRWLLMHSRKNSFTLVLQFASRSLFF</sequence>